<keyword evidence="1 3" id="KW-0853">WD repeat</keyword>
<evidence type="ECO:0000256" key="3">
    <source>
        <dbReference type="PROSITE-ProRule" id="PRU00221"/>
    </source>
</evidence>
<dbReference type="InterPro" id="IPR051362">
    <property type="entry name" value="WD_repeat_creC_regulators"/>
</dbReference>
<dbReference type="SUPFAM" id="SSF50978">
    <property type="entry name" value="WD40 repeat-like"/>
    <property type="match status" value="1"/>
</dbReference>
<dbReference type="OrthoDB" id="3367at2759"/>
<keyword evidence="6" id="KW-1185">Reference proteome</keyword>
<dbReference type="OMA" id="KVAFDPY"/>
<feature type="compositionally biased region" description="Polar residues" evidence="4">
    <location>
        <begin position="1"/>
        <end position="12"/>
    </location>
</feature>
<dbReference type="EMBL" id="CM035415">
    <property type="protein sequence ID" value="KAH7426915.1"/>
    <property type="molecule type" value="Genomic_DNA"/>
</dbReference>
<evidence type="ECO:0000313" key="5">
    <source>
        <dbReference type="EMBL" id="KAH7426915.1"/>
    </source>
</evidence>
<reference evidence="5" key="1">
    <citation type="submission" date="2021-08" db="EMBL/GenBank/DDBJ databases">
        <title>WGS assembly of Ceratopteris richardii.</title>
        <authorList>
            <person name="Marchant D.B."/>
            <person name="Chen G."/>
            <person name="Jenkins J."/>
            <person name="Shu S."/>
            <person name="Leebens-Mack J."/>
            <person name="Grimwood J."/>
            <person name="Schmutz J."/>
            <person name="Soltis P."/>
            <person name="Soltis D."/>
            <person name="Chen Z.-H."/>
        </authorList>
    </citation>
    <scope>NUCLEOTIDE SEQUENCE</scope>
    <source>
        <strain evidence="5">Whitten #5841</strain>
        <tissue evidence="5">Leaf</tissue>
    </source>
</reference>
<dbReference type="InterPro" id="IPR001680">
    <property type="entry name" value="WD40_rpt"/>
</dbReference>
<dbReference type="SMART" id="SM00320">
    <property type="entry name" value="WD40"/>
    <property type="match status" value="5"/>
</dbReference>
<gene>
    <name evidence="5" type="ORF">KP509_10G021700</name>
</gene>
<feature type="region of interest" description="Disordered" evidence="4">
    <location>
        <begin position="425"/>
        <end position="461"/>
    </location>
</feature>
<feature type="region of interest" description="Disordered" evidence="4">
    <location>
        <begin position="1"/>
        <end position="21"/>
    </location>
</feature>
<dbReference type="Proteomes" id="UP000825935">
    <property type="component" value="Chromosome 10"/>
</dbReference>
<feature type="compositionally biased region" description="Low complexity" evidence="4">
    <location>
        <begin position="425"/>
        <end position="441"/>
    </location>
</feature>
<keyword evidence="2" id="KW-0677">Repeat</keyword>
<evidence type="ECO:0000256" key="1">
    <source>
        <dbReference type="ARBA" id="ARBA00022574"/>
    </source>
</evidence>
<evidence type="ECO:0008006" key="7">
    <source>
        <dbReference type="Google" id="ProtNLM"/>
    </source>
</evidence>
<feature type="compositionally biased region" description="Polar residues" evidence="4">
    <location>
        <begin position="516"/>
        <end position="531"/>
    </location>
</feature>
<dbReference type="Pfam" id="PF00400">
    <property type="entry name" value="WD40"/>
    <property type="match status" value="2"/>
</dbReference>
<comment type="caution">
    <text evidence="5">The sequence shown here is derived from an EMBL/GenBank/DDBJ whole genome shotgun (WGS) entry which is preliminary data.</text>
</comment>
<dbReference type="InterPro" id="IPR015943">
    <property type="entry name" value="WD40/YVTN_repeat-like_dom_sf"/>
</dbReference>
<dbReference type="Gene3D" id="2.130.10.10">
    <property type="entry name" value="YVTN repeat-like/Quinoprotein amine dehydrogenase"/>
    <property type="match status" value="1"/>
</dbReference>
<proteinExistence type="predicted"/>
<accession>A0A8T2TZT8</accession>
<evidence type="ECO:0000256" key="2">
    <source>
        <dbReference type="ARBA" id="ARBA00022737"/>
    </source>
</evidence>
<dbReference type="PANTHER" id="PTHR14107:SF16">
    <property type="entry name" value="AT02583P"/>
    <property type="match status" value="1"/>
</dbReference>
<dbReference type="AlphaFoldDB" id="A0A8T2TZT8"/>
<protein>
    <recommendedName>
        <fullName evidence="7">Dystrophia myotonica WD repeat-containing protein</fullName>
    </recommendedName>
</protein>
<feature type="region of interest" description="Disordered" evidence="4">
    <location>
        <begin position="503"/>
        <end position="531"/>
    </location>
</feature>
<organism evidence="5 6">
    <name type="scientific">Ceratopteris richardii</name>
    <name type="common">Triangle waterfern</name>
    <dbReference type="NCBI Taxonomy" id="49495"/>
    <lineage>
        <taxon>Eukaryota</taxon>
        <taxon>Viridiplantae</taxon>
        <taxon>Streptophyta</taxon>
        <taxon>Embryophyta</taxon>
        <taxon>Tracheophyta</taxon>
        <taxon>Polypodiopsida</taxon>
        <taxon>Polypodiidae</taxon>
        <taxon>Polypodiales</taxon>
        <taxon>Pteridineae</taxon>
        <taxon>Pteridaceae</taxon>
        <taxon>Parkerioideae</taxon>
        <taxon>Ceratopteris</taxon>
    </lineage>
</organism>
<name>A0A8T2TZT8_CERRI</name>
<feature type="compositionally biased region" description="Basic and acidic residues" evidence="4">
    <location>
        <begin position="505"/>
        <end position="515"/>
    </location>
</feature>
<evidence type="ECO:0000256" key="4">
    <source>
        <dbReference type="SAM" id="MobiDB-lite"/>
    </source>
</evidence>
<evidence type="ECO:0000313" key="6">
    <source>
        <dbReference type="Proteomes" id="UP000825935"/>
    </source>
</evidence>
<feature type="repeat" description="WD" evidence="3">
    <location>
        <begin position="326"/>
        <end position="367"/>
    </location>
</feature>
<sequence length="531" mass="57414">MCAMATSSSQSPAVKPNFKTPEGRYKLSYEKTHSPGLHYGHAKAVTQLTVAYLKERHLTTPSVSSSSLSASSSVKMVTQRFLGSANGVKNFAFGGGNTTNKLSGGYNKLTAANLGSGVSNGPAVPSYDGEGTYMIFNVGDTLFISDYNSHDKDPIKAIIFSNGYPICHAFDSESKDGHDLLVGMSSGDVYSVSLRQQLQDPGKKLVAAMHYNKDGTINNSRCTALAWVPQGDGLFVAAHSDGNLYVYDKSKEGSGDASFPPVKEPTQFLVVHARSSKSNPLARWHICQGSINGLAFSADGMFLATVGRDGYLRIFEFKTEQLICGGKSYFGALLCCAWSMDSKYILTGGEDDLVQVWSMEDRTVVAWAEGHNSWVSGVAFDSFWKPPSEGNADGSAYRFGSVGQDTQLLLWDLSMDEIVVPLRRLNPSGSSPRGSNGSGHSNHWDNIQNRSGVLQPPPMRREIPKLSPIVAHRVHVEPLSGLTFTKDAILTVCHEGHVKVWARPDTQEKGADGAKENNSLPTKTGNSQTKR</sequence>
<dbReference type="PANTHER" id="PTHR14107">
    <property type="entry name" value="WD REPEAT PROTEIN"/>
    <property type="match status" value="1"/>
</dbReference>
<dbReference type="PROSITE" id="PS50082">
    <property type="entry name" value="WD_REPEATS_2"/>
    <property type="match status" value="1"/>
</dbReference>
<dbReference type="InterPro" id="IPR036322">
    <property type="entry name" value="WD40_repeat_dom_sf"/>
</dbReference>